<dbReference type="GO" id="GO:0004733">
    <property type="term" value="F:pyridoxamine phosphate oxidase activity"/>
    <property type="evidence" value="ECO:0007669"/>
    <property type="project" value="UniProtKB-EC"/>
</dbReference>
<dbReference type="EMBL" id="CP036501">
    <property type="protein sequence ID" value="UZP75556.1"/>
    <property type="molecule type" value="Genomic_DNA"/>
</dbReference>
<feature type="binding site" evidence="5">
    <location>
        <begin position="60"/>
        <end position="65"/>
    </location>
    <ligand>
        <name>FMN</name>
        <dbReference type="ChEBI" id="CHEBI:58210"/>
    </ligand>
</feature>
<evidence type="ECO:0000259" key="6">
    <source>
        <dbReference type="Pfam" id="PF01243"/>
    </source>
</evidence>
<feature type="binding site" evidence="5">
    <location>
        <position position="130"/>
    </location>
    <ligand>
        <name>substrate</name>
    </ligand>
</feature>
<feature type="binding site" evidence="5">
    <location>
        <position position="194"/>
    </location>
    <ligand>
        <name>FMN</name>
        <dbReference type="ChEBI" id="CHEBI:58210"/>
    </ligand>
</feature>
<dbReference type="PIRSF" id="PIRSF000190">
    <property type="entry name" value="Pyd_amn-ph_oxd"/>
    <property type="match status" value="1"/>
</dbReference>
<feature type="binding site" evidence="5">
    <location>
        <begin position="139"/>
        <end position="140"/>
    </location>
    <ligand>
        <name>FMN</name>
        <dbReference type="ChEBI" id="CHEBI:58210"/>
    </ligand>
</feature>
<feature type="binding site" evidence="5">
    <location>
        <position position="126"/>
    </location>
    <ligand>
        <name>substrate</name>
    </ligand>
</feature>
<dbReference type="SUPFAM" id="SSF50475">
    <property type="entry name" value="FMN-binding split barrel"/>
    <property type="match status" value="1"/>
</dbReference>
<keyword evidence="2 5" id="KW-0285">Flavoprotein</keyword>
<feature type="binding site" evidence="5">
    <location>
        <position position="122"/>
    </location>
    <ligand>
        <name>substrate</name>
    </ligand>
</feature>
<evidence type="ECO:0000313" key="9">
    <source>
        <dbReference type="Proteomes" id="UP001317963"/>
    </source>
</evidence>
<comment type="subunit">
    <text evidence="5">Homodimer.</text>
</comment>
<comment type="similarity">
    <text evidence="1 5">Belongs to the pyridoxamine 5'-phosphate oxidase family.</text>
</comment>
<keyword evidence="4 5" id="KW-0560">Oxidoreductase</keyword>
<comment type="cofactor">
    <cofactor evidence="5">
        <name>FMN</name>
        <dbReference type="ChEBI" id="CHEBI:58210"/>
    </cofactor>
    <text evidence="5">Binds 1 FMN per subunit.</text>
</comment>
<dbReference type="PANTHER" id="PTHR10851:SF0">
    <property type="entry name" value="PYRIDOXINE-5'-PHOSPHATE OXIDASE"/>
    <property type="match status" value="1"/>
</dbReference>
<dbReference type="NCBIfam" id="NF004231">
    <property type="entry name" value="PRK05679.1"/>
    <property type="match status" value="1"/>
</dbReference>
<organism evidence="8 9">
    <name type="scientific">Candidatus Paraluminiphilus aquimaris</name>
    <dbReference type="NCBI Taxonomy" id="2518994"/>
    <lineage>
        <taxon>Bacteria</taxon>
        <taxon>Pseudomonadati</taxon>
        <taxon>Pseudomonadota</taxon>
        <taxon>Gammaproteobacteria</taxon>
        <taxon>Cellvibrionales</taxon>
        <taxon>Halieaceae</taxon>
        <taxon>Candidatus Paraluminiphilus</taxon>
    </lineage>
</organism>
<dbReference type="InterPro" id="IPR011576">
    <property type="entry name" value="Pyridox_Oxase_N"/>
</dbReference>
<evidence type="ECO:0000259" key="7">
    <source>
        <dbReference type="Pfam" id="PF10590"/>
    </source>
</evidence>
<dbReference type="Pfam" id="PF10590">
    <property type="entry name" value="PNP_phzG_C"/>
    <property type="match status" value="1"/>
</dbReference>
<feature type="domain" description="Pyridoxamine 5'-phosphate oxidase N-terminal" evidence="6">
    <location>
        <begin position="35"/>
        <end position="154"/>
    </location>
</feature>
<dbReference type="NCBIfam" id="TIGR00558">
    <property type="entry name" value="pdxH"/>
    <property type="match status" value="1"/>
</dbReference>
<comment type="function">
    <text evidence="5">Catalyzes the oxidation of either pyridoxine 5'-phosphate (PNP) or pyridoxamine 5'-phosphate (PMP) into pyridoxal 5'-phosphate (PLP).</text>
</comment>
<evidence type="ECO:0000256" key="3">
    <source>
        <dbReference type="ARBA" id="ARBA00022643"/>
    </source>
</evidence>
<proteinExistence type="inferred from homology"/>
<evidence type="ECO:0000313" key="8">
    <source>
        <dbReference type="EMBL" id="UZP75556.1"/>
    </source>
</evidence>
<comment type="caution">
    <text evidence="5">Lacks conserved residue(s) required for the propagation of feature annotation.</text>
</comment>
<dbReference type="PROSITE" id="PS01064">
    <property type="entry name" value="PYRIDOX_OXIDASE"/>
    <property type="match status" value="1"/>
</dbReference>
<comment type="pathway">
    <text evidence="5">Cofactor metabolism; pyridoxal 5'-phosphate salvage; pyridoxal 5'-phosphate from pyridoxamine 5'-phosphate: step 1/1.</text>
</comment>
<dbReference type="EC" id="1.4.3.5" evidence="5"/>
<evidence type="ECO:0000256" key="5">
    <source>
        <dbReference type="HAMAP-Rule" id="MF_01629"/>
    </source>
</evidence>
<dbReference type="InterPro" id="IPR019740">
    <property type="entry name" value="Pyridox_Oxase_CS"/>
</dbReference>
<dbReference type="InterPro" id="IPR019576">
    <property type="entry name" value="Pyridoxamine_oxidase_dimer_C"/>
</dbReference>
<dbReference type="InterPro" id="IPR012349">
    <property type="entry name" value="Split_barrel_FMN-bd"/>
</dbReference>
<feature type="binding site" evidence="5">
    <location>
        <position position="104"/>
    </location>
    <ligand>
        <name>FMN</name>
        <dbReference type="ChEBI" id="CHEBI:58210"/>
    </ligand>
</feature>
<reference evidence="8 9" key="1">
    <citation type="submission" date="2019-02" db="EMBL/GenBank/DDBJ databases">
        <title>Halieaceae_genomes.</title>
        <authorList>
            <person name="Li S.-H."/>
        </authorList>
    </citation>
    <scope>NUCLEOTIDE SEQUENCE [LARGE SCALE GENOMIC DNA]</scope>
    <source>
        <strain evidence="8 9">JH123</strain>
    </source>
</reference>
<dbReference type="HAMAP" id="MF_01629">
    <property type="entry name" value="PdxH"/>
    <property type="match status" value="1"/>
</dbReference>
<gene>
    <name evidence="5 8" type="primary">pdxH</name>
    <name evidence="8" type="ORF">E0F26_04300</name>
</gene>
<feature type="binding site" evidence="5">
    <location>
        <position position="184"/>
    </location>
    <ligand>
        <name>FMN</name>
        <dbReference type="ChEBI" id="CHEBI:58210"/>
    </ligand>
</feature>
<feature type="binding site" evidence="5">
    <location>
        <position position="82"/>
    </location>
    <ligand>
        <name>FMN</name>
        <dbReference type="ChEBI" id="CHEBI:58210"/>
    </ligand>
</feature>
<feature type="domain" description="Pyridoxine 5'-phosphate oxidase dimerisation C-terminal" evidence="7">
    <location>
        <begin position="171"/>
        <end position="216"/>
    </location>
</feature>
<keyword evidence="5" id="KW-0664">Pyridoxine biosynthesis</keyword>
<accession>A0ABY6QBE3</accession>
<name>A0ABY6QBE3_9GAMM</name>
<evidence type="ECO:0000256" key="2">
    <source>
        <dbReference type="ARBA" id="ARBA00022630"/>
    </source>
</evidence>
<keyword evidence="9" id="KW-1185">Reference proteome</keyword>
<evidence type="ECO:0000256" key="1">
    <source>
        <dbReference type="ARBA" id="ARBA00007301"/>
    </source>
</evidence>
<comment type="catalytic activity">
    <reaction evidence="5">
        <text>pyridoxamine 5'-phosphate + O2 + H2O = pyridoxal 5'-phosphate + H2O2 + NH4(+)</text>
        <dbReference type="Rhea" id="RHEA:15817"/>
        <dbReference type="ChEBI" id="CHEBI:15377"/>
        <dbReference type="ChEBI" id="CHEBI:15379"/>
        <dbReference type="ChEBI" id="CHEBI:16240"/>
        <dbReference type="ChEBI" id="CHEBI:28938"/>
        <dbReference type="ChEBI" id="CHEBI:58451"/>
        <dbReference type="ChEBI" id="CHEBI:597326"/>
        <dbReference type="EC" id="1.4.3.5"/>
    </reaction>
</comment>
<feature type="binding site" evidence="5">
    <location>
        <position position="65"/>
    </location>
    <ligand>
        <name>substrate</name>
    </ligand>
</feature>
<comment type="catalytic activity">
    <reaction evidence="5">
        <text>pyridoxine 5'-phosphate + O2 = pyridoxal 5'-phosphate + H2O2</text>
        <dbReference type="Rhea" id="RHEA:15149"/>
        <dbReference type="ChEBI" id="CHEBI:15379"/>
        <dbReference type="ChEBI" id="CHEBI:16240"/>
        <dbReference type="ChEBI" id="CHEBI:58589"/>
        <dbReference type="ChEBI" id="CHEBI:597326"/>
        <dbReference type="EC" id="1.4.3.5"/>
    </reaction>
</comment>
<evidence type="ECO:0000256" key="4">
    <source>
        <dbReference type="ARBA" id="ARBA00023002"/>
    </source>
</evidence>
<feature type="binding site" evidence="5">
    <location>
        <begin position="75"/>
        <end position="76"/>
    </location>
    <ligand>
        <name>FMN</name>
        <dbReference type="ChEBI" id="CHEBI:58210"/>
    </ligand>
</feature>
<sequence length="216" mass="24570">MELKDFRRQYTKGGLRRGALPEQPMALFEQWQADATAAGLADPTGCVVATVHPGGMVRQRFVLLKGVDERGFVFYTNYKSDKAVALSHCDEASMLFPWNELDRQVSISGVVRKVSEEESDQYFAARPRASQLAAWTSQQSQPIESRDALEQQFHATVARFEGDHVARPPHWGGFRLEPTRIEFWQGGSDRLHDRFVYVSEPSEQGSDQWRLSRLQP</sequence>
<dbReference type="PANTHER" id="PTHR10851">
    <property type="entry name" value="PYRIDOXINE-5-PHOSPHATE OXIDASE"/>
    <property type="match status" value="1"/>
</dbReference>
<dbReference type="Pfam" id="PF01243">
    <property type="entry name" value="PNPOx_N"/>
    <property type="match status" value="1"/>
</dbReference>
<keyword evidence="3 5" id="KW-0288">FMN</keyword>
<protein>
    <recommendedName>
        <fullName evidence="5">Pyridoxine/pyridoxamine 5'-phosphate oxidase</fullName>
        <ecNumber evidence="5">1.4.3.5</ecNumber>
    </recommendedName>
    <alternativeName>
        <fullName evidence="5">PNP/PMP oxidase</fullName>
        <shortName evidence="5">PNPOx</shortName>
    </alternativeName>
    <alternativeName>
        <fullName evidence="5">Pyridoxal 5'-phosphate synthase</fullName>
    </alternativeName>
</protein>
<dbReference type="InterPro" id="IPR000659">
    <property type="entry name" value="Pyridox_Oxase"/>
</dbReference>
<dbReference type="Gene3D" id="2.30.110.10">
    <property type="entry name" value="Electron Transport, Fmn-binding Protein, Chain A"/>
    <property type="match status" value="1"/>
</dbReference>
<dbReference type="Proteomes" id="UP001317963">
    <property type="component" value="Chromosome"/>
</dbReference>
<feature type="binding site" evidence="5">
    <location>
        <begin position="190"/>
        <end position="192"/>
    </location>
    <ligand>
        <name>substrate</name>
    </ligand>
</feature>
<comment type="pathway">
    <text evidence="5">Cofactor metabolism; pyridoxal 5'-phosphate salvage; pyridoxal 5'-phosphate from pyridoxine 5'-phosphate: step 1/1.</text>
</comment>